<dbReference type="EMBL" id="CAXAJV020001293">
    <property type="protein sequence ID" value="CAL7943695.1"/>
    <property type="molecule type" value="Genomic_DNA"/>
</dbReference>
<gene>
    <name evidence="2" type="ORF">XYLVIOL_LOCUS6233</name>
</gene>
<keyword evidence="1" id="KW-1133">Transmembrane helix</keyword>
<organism evidence="2 3">
    <name type="scientific">Xylocopa violacea</name>
    <name type="common">Violet carpenter bee</name>
    <name type="synonym">Apis violacea</name>
    <dbReference type="NCBI Taxonomy" id="135666"/>
    <lineage>
        <taxon>Eukaryota</taxon>
        <taxon>Metazoa</taxon>
        <taxon>Ecdysozoa</taxon>
        <taxon>Arthropoda</taxon>
        <taxon>Hexapoda</taxon>
        <taxon>Insecta</taxon>
        <taxon>Pterygota</taxon>
        <taxon>Neoptera</taxon>
        <taxon>Endopterygota</taxon>
        <taxon>Hymenoptera</taxon>
        <taxon>Apocrita</taxon>
        <taxon>Aculeata</taxon>
        <taxon>Apoidea</taxon>
        <taxon>Anthophila</taxon>
        <taxon>Apidae</taxon>
        <taxon>Xylocopa</taxon>
        <taxon>Xylocopa</taxon>
    </lineage>
</organism>
<evidence type="ECO:0000256" key="1">
    <source>
        <dbReference type="SAM" id="Phobius"/>
    </source>
</evidence>
<accession>A0ABP1NWS2</accession>
<evidence type="ECO:0000313" key="2">
    <source>
        <dbReference type="EMBL" id="CAL7943695.1"/>
    </source>
</evidence>
<sequence length="233" mass="27469">MLLNTCRSINSIKKLQIVYQSLAKNIKCRNYIFRKSFHSSSKCSFNVKNTRYNNVDNFNIKVNTDILNNVILYKNDSNSDILYKVISYGWIIVNGLLLSCTYSPKYIETWFKDISWMEYVKLHGTNFLYFSYSITIGPMTCLLLYLLNQRIIQYIILHKGGNKVSIITYHLCKRNKVITLPVNDVKTLISRENMKNYLSVKIKGRPFFYLLDSDGKFLNKKLFDYTVGRSKYW</sequence>
<comment type="caution">
    <text evidence="2">The sequence shown here is derived from an EMBL/GenBank/DDBJ whole genome shotgun (WGS) entry which is preliminary data.</text>
</comment>
<dbReference type="Proteomes" id="UP001642520">
    <property type="component" value="Unassembled WGS sequence"/>
</dbReference>
<keyword evidence="1" id="KW-0812">Transmembrane</keyword>
<evidence type="ECO:0000313" key="3">
    <source>
        <dbReference type="Proteomes" id="UP001642520"/>
    </source>
</evidence>
<protein>
    <recommendedName>
        <fullName evidence="4">Transmembrane protein 223</fullName>
    </recommendedName>
</protein>
<reference evidence="2 3" key="1">
    <citation type="submission" date="2024-08" db="EMBL/GenBank/DDBJ databases">
        <authorList>
            <person name="Will J Nash"/>
            <person name="Angela Man"/>
            <person name="Seanna McTaggart"/>
            <person name="Kendall Baker"/>
            <person name="Tom Barker"/>
            <person name="Leah Catchpole"/>
            <person name="Alex Durrant"/>
            <person name="Karim Gharbi"/>
            <person name="Naomi Irish"/>
            <person name="Gemy Kaithakottil"/>
            <person name="Debby Ku"/>
            <person name="Aaliyah Providence"/>
            <person name="Felix Shaw"/>
            <person name="David Swarbreck"/>
            <person name="Chris Watkins"/>
            <person name="Ann M. McCartney"/>
            <person name="Giulio Formenti"/>
            <person name="Alice Mouton"/>
            <person name="Noel Vella"/>
            <person name="Bjorn M von Reumont"/>
            <person name="Adriana Vella"/>
            <person name="Wilfried Haerty"/>
        </authorList>
    </citation>
    <scope>NUCLEOTIDE SEQUENCE [LARGE SCALE GENOMIC DNA]</scope>
</reference>
<dbReference type="PANTHER" id="PTHR14549:SF2">
    <property type="entry name" value="TRANSMEMBRANE PROTEIN 223"/>
    <property type="match status" value="1"/>
</dbReference>
<dbReference type="InterPro" id="IPR026100">
    <property type="entry name" value="Tmem223"/>
</dbReference>
<feature type="transmembrane region" description="Helical" evidence="1">
    <location>
        <begin position="81"/>
        <end position="107"/>
    </location>
</feature>
<keyword evidence="3" id="KW-1185">Reference proteome</keyword>
<dbReference type="InterPro" id="IPR045325">
    <property type="entry name" value="TMEM70/TMEM186/TMEM223"/>
</dbReference>
<name>A0ABP1NWS2_XYLVO</name>
<feature type="transmembrane region" description="Helical" evidence="1">
    <location>
        <begin position="127"/>
        <end position="147"/>
    </location>
</feature>
<evidence type="ECO:0008006" key="4">
    <source>
        <dbReference type="Google" id="ProtNLM"/>
    </source>
</evidence>
<keyword evidence="1" id="KW-0472">Membrane</keyword>
<proteinExistence type="predicted"/>
<dbReference type="PANTHER" id="PTHR14549">
    <property type="entry name" value="TRANSMEMBRANE PROTEIN 223"/>
    <property type="match status" value="1"/>
</dbReference>
<dbReference type="Pfam" id="PF06979">
    <property type="entry name" value="TMEM70"/>
    <property type="match status" value="1"/>
</dbReference>